<proteinExistence type="predicted"/>
<evidence type="ECO:0000259" key="1">
    <source>
        <dbReference type="Pfam" id="PF01507"/>
    </source>
</evidence>
<feature type="domain" description="Phosphoadenosine phosphosulphate reductase" evidence="1">
    <location>
        <begin position="35"/>
        <end position="223"/>
    </location>
</feature>
<accession>A0ABS9BMX3</accession>
<dbReference type="PANTHER" id="PTHR43196:SF2">
    <property type="entry name" value="PHOSPHOADENOSINE PHOSPHOSULFATE REDUCTASE"/>
    <property type="match status" value="1"/>
</dbReference>
<dbReference type="InterPro" id="IPR002500">
    <property type="entry name" value="PAPS_reduct_dom"/>
</dbReference>
<dbReference type="EMBL" id="JAKEVY010000010">
    <property type="protein sequence ID" value="MCF1717046.1"/>
    <property type="molecule type" value="Genomic_DNA"/>
</dbReference>
<evidence type="ECO:0000313" key="2">
    <source>
        <dbReference type="EMBL" id="MCF1717046.1"/>
    </source>
</evidence>
<reference evidence="2 3" key="1">
    <citation type="submission" date="2022-01" db="EMBL/GenBank/DDBJ databases">
        <title>Flavihumibacter sp. nov., isolated from sediment of a river.</title>
        <authorList>
            <person name="Liu H."/>
        </authorList>
    </citation>
    <scope>NUCLEOTIDE SEQUENCE [LARGE SCALE GENOMIC DNA]</scope>
    <source>
        <strain evidence="2 3">RY-1</strain>
    </source>
</reference>
<dbReference type="Proteomes" id="UP001200145">
    <property type="component" value="Unassembled WGS sequence"/>
</dbReference>
<dbReference type="InterPro" id="IPR050128">
    <property type="entry name" value="Sulfate_adenylyltrnsfr_sub2"/>
</dbReference>
<keyword evidence="3" id="KW-1185">Reference proteome</keyword>
<dbReference type="InterPro" id="IPR014729">
    <property type="entry name" value="Rossmann-like_a/b/a_fold"/>
</dbReference>
<sequence length="354" mass="40616">MKFCSNCLNPISSKDKRAIALIQKEYQKDNNPWFLGYSGGKDSSALLTLVFNALLEIQNHHKNVTVIYCDTGVEIPTISSYVKDTIKSLETEAKDLRLPLKFNIVKPKLDDRYFVKVIGRGYPPPTNIFRWCTDRLRINPVKGIINPNENSVVLLGVRMGESTERDKTIKRHNTNSKYYLNQGSSTKTKIFSPVVNYSLKDIWSTLKYNAFPYSIDHSLIGQIYKDAGSECPVYKETKGTPCGKGRFGCWTCTVVRKDKSVESMIANGHDNLDELFKFRNWLVEFRDNPKYRSTVRRNGTPGLGPITLKGREIILDKLLYAQKQSRLDLIEEQEINRIHELWTIDINSDKYVEA</sequence>
<evidence type="ECO:0000313" key="3">
    <source>
        <dbReference type="Proteomes" id="UP001200145"/>
    </source>
</evidence>
<organism evidence="2 3">
    <name type="scientific">Flavihumibacter fluminis</name>
    <dbReference type="NCBI Taxonomy" id="2909236"/>
    <lineage>
        <taxon>Bacteria</taxon>
        <taxon>Pseudomonadati</taxon>
        <taxon>Bacteroidota</taxon>
        <taxon>Chitinophagia</taxon>
        <taxon>Chitinophagales</taxon>
        <taxon>Chitinophagaceae</taxon>
        <taxon>Flavihumibacter</taxon>
    </lineage>
</organism>
<dbReference type="Gene3D" id="3.40.50.620">
    <property type="entry name" value="HUPs"/>
    <property type="match status" value="1"/>
</dbReference>
<dbReference type="SUPFAM" id="SSF52402">
    <property type="entry name" value="Adenine nucleotide alpha hydrolases-like"/>
    <property type="match status" value="1"/>
</dbReference>
<gene>
    <name evidence="2" type="ORF">L0U88_20555</name>
</gene>
<comment type="caution">
    <text evidence="2">The sequence shown here is derived from an EMBL/GenBank/DDBJ whole genome shotgun (WGS) entry which is preliminary data.</text>
</comment>
<name>A0ABS9BMX3_9BACT</name>
<dbReference type="Pfam" id="PF01507">
    <property type="entry name" value="PAPS_reduct"/>
    <property type="match status" value="1"/>
</dbReference>
<dbReference type="RefSeq" id="WP_234868727.1">
    <property type="nucleotide sequence ID" value="NZ_JAKEVY010000010.1"/>
</dbReference>
<protein>
    <submittedName>
        <fullName evidence="2">Phosphoadenosine phosphosulfate reductase family protein</fullName>
    </submittedName>
</protein>
<dbReference type="PANTHER" id="PTHR43196">
    <property type="entry name" value="SULFATE ADENYLYLTRANSFERASE SUBUNIT 2"/>
    <property type="match status" value="1"/>
</dbReference>